<gene>
    <name evidence="2" type="ORF">JKK62_13010</name>
</gene>
<dbReference type="InterPro" id="IPR009319">
    <property type="entry name" value="Phage_A118_VSP1"/>
</dbReference>
<organism evidence="2 3">
    <name type="scientific">Ruminococcus difficilis</name>
    <dbReference type="NCBI Taxonomy" id="2763069"/>
    <lineage>
        <taxon>Bacteria</taxon>
        <taxon>Bacillati</taxon>
        <taxon>Bacillota</taxon>
        <taxon>Clostridia</taxon>
        <taxon>Eubacteriales</taxon>
        <taxon>Oscillospiraceae</taxon>
        <taxon>Ruminococcus</taxon>
    </lineage>
</organism>
<proteinExistence type="predicted"/>
<name>A0A934WT99_9FIRM</name>
<sequence>MAEERTAPDVQRMGLQAEKIWREAERRIMEDVIRRIRKTGEITSTADYQINRLIEMGKSREEVERIIKEALGATWAEMFEMYDKVAEWEYVRNREIYEQVNDDFLTPEDNKWLQQLTEATKKQTKDTLVNMAQSYGFSVLMAGKRVFTPFAEYYQKYVDTAIQDVVTGGTDYNSAIRKVVTQMTNSGLRVVDYASGHTNRADVAARRAVLTGVNQITAQVSEHNAEKLDTEYFEVSWHPCARPDHQTWQGRVFSKKELGTVCGYGTVTGLCGANCRHTFHPFIPGVSERLYPDDWLEEQNKREAQTKEWNGKQLNAYEQTQQQRKMETAMRAQRQKIRLLEEAGADKDDIMLEKAKYQGQLNEYKQFSKKMGLVEQRERIYQDGLGKVATNTKQQNARYTPEMIRNAKIDSNQYKRYKEVLKEDAGSLADFRQMKYNDPEKWDELQHRYSVVRLYDVDSGEMSPSKIYELDQKAFQTKTELFTGTAKRKGNIAVMEFDGVTKFGNSQLDEEGDSAYTNFKGDKTTLVLQTKSPKFKTTVVGNHDRFGDSEAKLFEYAASAAGDGKEHTLNLLSERCMCESCRGVMQQFKENFPNVKVNAVSNAKKQAEKNKNKPWAGRTR</sequence>
<dbReference type="RefSeq" id="WP_201428267.1">
    <property type="nucleotide sequence ID" value="NZ_JAEQMG010000143.1"/>
</dbReference>
<dbReference type="Pfam" id="PF06152">
    <property type="entry name" value="Phage_min_cap2"/>
    <property type="match status" value="1"/>
</dbReference>
<dbReference type="GO" id="GO:0005198">
    <property type="term" value="F:structural molecule activity"/>
    <property type="evidence" value="ECO:0007669"/>
    <property type="project" value="InterPro"/>
</dbReference>
<protein>
    <submittedName>
        <fullName evidence="2">Minor capsid protein</fullName>
    </submittedName>
</protein>
<dbReference type="Pfam" id="PF14424">
    <property type="entry name" value="Toxin-deaminase"/>
    <property type="match status" value="1"/>
</dbReference>
<dbReference type="InterPro" id="IPR032721">
    <property type="entry name" value="Toxin-deaminase"/>
</dbReference>
<dbReference type="Proteomes" id="UP000633365">
    <property type="component" value="Unassembled WGS sequence"/>
</dbReference>
<keyword evidence="3" id="KW-1185">Reference proteome</keyword>
<accession>A0A934WT99</accession>
<dbReference type="AlphaFoldDB" id="A0A934WT99"/>
<evidence type="ECO:0000256" key="1">
    <source>
        <dbReference type="SAM" id="MobiDB-lite"/>
    </source>
</evidence>
<evidence type="ECO:0000313" key="3">
    <source>
        <dbReference type="Proteomes" id="UP000633365"/>
    </source>
</evidence>
<feature type="region of interest" description="Disordered" evidence="1">
    <location>
        <begin position="601"/>
        <end position="620"/>
    </location>
</feature>
<evidence type="ECO:0000313" key="2">
    <source>
        <dbReference type="EMBL" id="MBK6089548.1"/>
    </source>
</evidence>
<dbReference type="EMBL" id="JAEQMG010000143">
    <property type="protein sequence ID" value="MBK6089548.1"/>
    <property type="molecule type" value="Genomic_DNA"/>
</dbReference>
<reference evidence="2" key="1">
    <citation type="submission" date="2021-01" db="EMBL/GenBank/DDBJ databases">
        <title>Genome public.</title>
        <authorList>
            <person name="Liu C."/>
            <person name="Sun Q."/>
        </authorList>
    </citation>
    <scope>NUCLEOTIDE SEQUENCE</scope>
    <source>
        <strain evidence="2">M6</strain>
    </source>
</reference>
<comment type="caution">
    <text evidence="2">The sequence shown here is derived from an EMBL/GenBank/DDBJ whole genome shotgun (WGS) entry which is preliminary data.</text>
</comment>